<dbReference type="OrthoDB" id="372449at2759"/>
<dbReference type="eggNOG" id="ENOG502QZ85">
    <property type="taxonomic scope" value="Eukaryota"/>
</dbReference>
<proteinExistence type="predicted"/>
<evidence type="ECO:0000256" key="1">
    <source>
        <dbReference type="SAM" id="MobiDB-lite"/>
    </source>
</evidence>
<dbReference type="AlphaFoldDB" id="A0A1Y3DST8"/>
<feature type="region of interest" description="Disordered" evidence="1">
    <location>
        <begin position="307"/>
        <end position="452"/>
    </location>
</feature>
<evidence type="ECO:0000313" key="2">
    <source>
        <dbReference type="EMBL" id="OTN66228.1"/>
    </source>
</evidence>
<protein>
    <submittedName>
        <fullName evidence="2">Uncharacterized protein</fullName>
    </submittedName>
</protein>
<dbReference type="Proteomes" id="UP000195012">
    <property type="component" value="Unassembled WGS sequence"/>
</dbReference>
<reference evidence="2 3" key="1">
    <citation type="submission" date="2017-05" db="EMBL/GenBank/DDBJ databases">
        <title>PacBio assembly of a Plasmodium knowlesi genome sequence with Hi-C correction and manual annotation of the SICAvar gene family.</title>
        <authorList>
            <person name="Lapp S.A."/>
            <person name="Geraldo J.A."/>
            <person name="Chien J.-T."/>
            <person name="Ay F."/>
            <person name="Pakala S.B."/>
            <person name="Batugedara G."/>
            <person name="Humphrey J.C."/>
            <person name="Debarry J.D."/>
            <person name="Le Roch K.G."/>
            <person name="Galinski M.R."/>
            <person name="Kissinger J.C."/>
        </authorList>
    </citation>
    <scope>NUCLEOTIDE SEQUENCE [LARGE SCALE GENOMIC DNA]</scope>
    <source>
        <strain evidence="3">Malayan Strain Pk1 (A+)</strain>
    </source>
</reference>
<dbReference type="VEuPathDB" id="PlasmoDB:PKA1H_020012000"/>
<dbReference type="OMA" id="NKNGVHD"/>
<gene>
    <name evidence="2" type="ORF">PKNOH_S09516300</name>
</gene>
<comment type="caution">
    <text evidence="2">The sequence shown here is derived from an EMBL/GenBank/DDBJ whole genome shotgun (WGS) entry which is preliminary data.</text>
</comment>
<feature type="compositionally biased region" description="Polar residues" evidence="1">
    <location>
        <begin position="880"/>
        <end position="890"/>
    </location>
</feature>
<sequence length="1079" mass="121413">MEVDLVSAQGRDTSDLIFNKGGESVSEVADKVGREVADKVEREVASEELEKPLGESIIQEDVKECLVEGDGEKDQADRKFPSEPDASEANSSSREVPIYEKEQIGAIPNGADVSAVEVKVQKNGKTEEDTACRERSLHGERSELAQLAEPDVDGGDTNQKRHLTTERRGEAERINQLYRNSKSTNINIYRRMYQSYLLLRKEQNELLIQNRKKEEKNMKLKYELDSLRGNSYYSNFFFNNDSDNLFEELASGISNIWKWMDMESKNTNMRSGQKGNVAPTVVVSHTQGVVPPREGDPERNAHLTVEGISDDRHLLGDSTPGKVPDGGKSPQGGNPQVVHKQEYASTQNEVPTEGSAEDGTSFGRGAFLSEDRPDEHSEGYKRKHDAPLNIVQPNEVQPNGGRYPMGNEHRTDANTEVGMESSSYINEKGESQTMEGRIPPHGRDTQEATTHNGDQKGKVVFVKRGYKHLDMNEGREVNNPPFKNSFQKDDRVEKKNSFLWEKESRSVKRGDVKYGRLHTRYTGHERSSARVDRERGAFTAMECPKDNIVDYIKGRLSSGGRISGKVALPGGLNSTIGTHSNCIKPNDYGNKVTIKEGDKFLYHICNCKENKYVPLNVGSFFMVPPRRTIPDEDFSLGSLQKCIGFILRRKEGCSHREVRVRHRKCNNVPADAVPLANAAPNVRALNGQKDPSPVGRSNGEGAEKKTRLATKEVVLGGDKKEGLEEREEKQVLKKGKSRRKRILKVDKNGNLNEGGTILTPQLKGQKEIEYNTQKMYMGLSRKFCHIRRRKGSMQRRNLFGRLNFKVDPNKEEKEPDNFFRIVKVKTARLAPLAEGYPRHVRFVRIGRRVFSLRGNRRADDGVEEVSEGAKKGNDEKNKWSELSPNLSGNCSRDGREDNVVEGDIPEGHGTIPEMNAISEERYSSSVGSPLDTTSHGFLQCEKDSVANSDLLMDALAKHVQYLDLSTKRIDYLEEENKDAVTIIGIQIKVEDGHIYLHLDALSTVEDSVSVWMKKNEKLLNSYVGRSQVIQSTLEYYCVDMFTFVSFFLNALENHVDEFPFYLSLTLDDIFRVHRGICAG</sequence>
<feature type="compositionally biased region" description="Basic and acidic residues" evidence="1">
    <location>
        <begin position="124"/>
        <end position="143"/>
    </location>
</feature>
<feature type="compositionally biased region" description="Basic and acidic residues" evidence="1">
    <location>
        <begin position="369"/>
        <end position="380"/>
    </location>
</feature>
<accession>A0A1Y3DST8</accession>
<dbReference type="EMBL" id="NETL01000023">
    <property type="protein sequence ID" value="OTN66228.1"/>
    <property type="molecule type" value="Genomic_DNA"/>
</dbReference>
<name>A0A1Y3DST8_PLAKN</name>
<dbReference type="VEuPathDB" id="PlasmoDB:PKNH_0207000"/>
<feature type="region of interest" description="Disordered" evidence="1">
    <location>
        <begin position="66"/>
        <end position="97"/>
    </location>
</feature>
<organism evidence="2 3">
    <name type="scientific">Plasmodium knowlesi</name>
    <dbReference type="NCBI Taxonomy" id="5850"/>
    <lineage>
        <taxon>Eukaryota</taxon>
        <taxon>Sar</taxon>
        <taxon>Alveolata</taxon>
        <taxon>Apicomplexa</taxon>
        <taxon>Aconoidasida</taxon>
        <taxon>Haemosporida</taxon>
        <taxon>Plasmodiidae</taxon>
        <taxon>Plasmodium</taxon>
        <taxon>Plasmodium (Plasmodium)</taxon>
    </lineage>
</organism>
<feature type="region of interest" description="Disordered" evidence="1">
    <location>
        <begin position="857"/>
        <end position="896"/>
    </location>
</feature>
<evidence type="ECO:0000313" key="3">
    <source>
        <dbReference type="Proteomes" id="UP000195012"/>
    </source>
</evidence>
<feature type="region of interest" description="Disordered" evidence="1">
    <location>
        <begin position="121"/>
        <end position="162"/>
    </location>
</feature>
<dbReference type="VEuPathDB" id="PlasmoDB:PKNOH_S09516300"/>
<feature type="compositionally biased region" description="Basic and acidic residues" evidence="1">
    <location>
        <begin position="867"/>
        <end position="879"/>
    </location>
</feature>
<feature type="region of interest" description="Disordered" evidence="1">
    <location>
        <begin position="683"/>
        <end position="706"/>
    </location>
</feature>
<feature type="compositionally biased region" description="Basic and acidic residues" evidence="1">
    <location>
        <begin position="66"/>
        <end position="82"/>
    </location>
</feature>